<organism evidence="4 5">
    <name type="scientific">Acinetobacter albensis</name>
    <dbReference type="NCBI Taxonomy" id="1673609"/>
    <lineage>
        <taxon>Bacteria</taxon>
        <taxon>Pseudomonadati</taxon>
        <taxon>Pseudomonadota</taxon>
        <taxon>Gammaproteobacteria</taxon>
        <taxon>Moraxellales</taxon>
        <taxon>Moraxellaceae</taxon>
        <taxon>Acinetobacter</taxon>
    </lineage>
</organism>
<evidence type="ECO:0000313" key="5">
    <source>
        <dbReference type="Proteomes" id="UP000243661"/>
    </source>
</evidence>
<sequence length="177" mass="19011">MKKRLLASLCVAAAALTACNQKPNEATPSSEKTVATAQTAAPSMSTNNNTDIKNDLNQVQTLSNSRAQEAIDFQNKATQAAQKGDKATLNSIVTEMKTYIDKLNTDLDALALKSTEVAAIRDKMKESNNLGIELSEASIVDNPDMKKITELQNRATALQKELVAEMQTLQTKANAAA</sequence>
<evidence type="ECO:0000256" key="2">
    <source>
        <dbReference type="SAM" id="SignalP"/>
    </source>
</evidence>
<reference evidence="3 6" key="2">
    <citation type="submission" date="2024-12" db="EMBL/GenBank/DDBJ databases">
        <title>C001-4G Acinetobacter sp. assembled genome.</title>
        <authorList>
            <person name="D'Arcy K."/>
            <person name="Kingdon A.D.H."/>
            <person name="Breen A."/>
            <person name="Mckeown C."/>
            <person name="Allman E."/>
            <person name="Sharma P."/>
            <person name="Mcleman A."/>
            <person name="Roberts A.P."/>
        </authorList>
    </citation>
    <scope>NUCLEOTIDE SEQUENCE [LARGE SCALE GENOMIC DNA]</scope>
    <source>
        <strain evidence="3 6">C1-4G</strain>
    </source>
</reference>
<dbReference type="RefSeq" id="WP_092720210.1">
    <property type="nucleotide sequence ID" value="NZ_FMBK01000009.1"/>
</dbReference>
<evidence type="ECO:0008006" key="7">
    <source>
        <dbReference type="Google" id="ProtNLM"/>
    </source>
</evidence>
<dbReference type="Proteomes" id="UP001632339">
    <property type="component" value="Unassembled WGS sequence"/>
</dbReference>
<evidence type="ECO:0000313" key="3">
    <source>
        <dbReference type="EMBL" id="MFN0297801.1"/>
    </source>
</evidence>
<keyword evidence="2" id="KW-0732">Signal</keyword>
<keyword evidence="6" id="KW-1185">Reference proteome</keyword>
<accession>A0A1C4GX02</accession>
<dbReference type="EMBL" id="JBJXCW010000009">
    <property type="protein sequence ID" value="MFN0297801.1"/>
    <property type="molecule type" value="Genomic_DNA"/>
</dbReference>
<proteinExistence type="predicted"/>
<feature type="region of interest" description="Disordered" evidence="1">
    <location>
        <begin position="22"/>
        <end position="51"/>
    </location>
</feature>
<dbReference type="PROSITE" id="PS51257">
    <property type="entry name" value="PROKAR_LIPOPROTEIN"/>
    <property type="match status" value="1"/>
</dbReference>
<evidence type="ECO:0000256" key="1">
    <source>
        <dbReference type="SAM" id="MobiDB-lite"/>
    </source>
</evidence>
<dbReference type="OrthoDB" id="6712404at2"/>
<gene>
    <name evidence="3" type="ORF">ACKVE0_09750</name>
    <name evidence="4" type="ORF">GA0116959_10911</name>
</gene>
<dbReference type="EMBL" id="FMBK01000009">
    <property type="protein sequence ID" value="SCC72331.1"/>
    <property type="molecule type" value="Genomic_DNA"/>
</dbReference>
<name>A0A1C4GX02_9GAMM</name>
<dbReference type="AlphaFoldDB" id="A0A1C4GX02"/>
<feature type="signal peptide" evidence="2">
    <location>
        <begin position="1"/>
        <end position="20"/>
    </location>
</feature>
<protein>
    <recommendedName>
        <fullName evidence="7">Lipoprotein</fullName>
    </recommendedName>
</protein>
<reference evidence="4 5" key="1">
    <citation type="submission" date="2016-08" db="EMBL/GenBank/DDBJ databases">
        <authorList>
            <person name="Seilhamer J.J."/>
        </authorList>
    </citation>
    <scope>NUCLEOTIDE SEQUENCE [LARGE SCALE GENOMIC DNA]</scope>
    <source>
        <strain evidence="4 5">ANC 4874</strain>
    </source>
</reference>
<dbReference type="Proteomes" id="UP000243661">
    <property type="component" value="Unassembled WGS sequence"/>
</dbReference>
<feature type="chain" id="PRO_5008692757" description="Lipoprotein" evidence="2">
    <location>
        <begin position="21"/>
        <end position="177"/>
    </location>
</feature>
<evidence type="ECO:0000313" key="6">
    <source>
        <dbReference type="Proteomes" id="UP001632339"/>
    </source>
</evidence>
<evidence type="ECO:0000313" key="4">
    <source>
        <dbReference type="EMBL" id="SCC72331.1"/>
    </source>
</evidence>